<dbReference type="Pfam" id="PF00583">
    <property type="entry name" value="Acetyltransf_1"/>
    <property type="match status" value="1"/>
</dbReference>
<dbReference type="Proteomes" id="UP000254848">
    <property type="component" value="Unassembled WGS sequence"/>
</dbReference>
<dbReference type="InterPro" id="IPR000182">
    <property type="entry name" value="GNAT_dom"/>
</dbReference>
<organism evidence="2 3">
    <name type="scientific">Enterobacillus tribolii</name>
    <dbReference type="NCBI Taxonomy" id="1487935"/>
    <lineage>
        <taxon>Bacteria</taxon>
        <taxon>Pseudomonadati</taxon>
        <taxon>Pseudomonadota</taxon>
        <taxon>Gammaproteobacteria</taxon>
        <taxon>Enterobacterales</taxon>
        <taxon>Hafniaceae</taxon>
        <taxon>Enterobacillus</taxon>
    </lineage>
</organism>
<dbReference type="RefSeq" id="WP_115460020.1">
    <property type="nucleotide sequence ID" value="NZ_QRAP01000011.1"/>
</dbReference>
<dbReference type="EMBL" id="QRAP01000011">
    <property type="protein sequence ID" value="RDK86675.1"/>
    <property type="molecule type" value="Genomic_DNA"/>
</dbReference>
<dbReference type="OrthoDB" id="9797178at2"/>
<dbReference type="Gene3D" id="3.40.630.30">
    <property type="match status" value="1"/>
</dbReference>
<comment type="caution">
    <text evidence="2">The sequence shown here is derived from an EMBL/GenBank/DDBJ whole genome shotgun (WGS) entry which is preliminary data.</text>
</comment>
<dbReference type="SUPFAM" id="SSF55729">
    <property type="entry name" value="Acyl-CoA N-acyltransferases (Nat)"/>
    <property type="match status" value="1"/>
</dbReference>
<feature type="domain" description="N-acetyltransferase" evidence="1">
    <location>
        <begin position="6"/>
        <end position="159"/>
    </location>
</feature>
<protein>
    <submittedName>
        <fullName evidence="2">Putative N-acetyltransferase YhbS</fullName>
    </submittedName>
</protein>
<evidence type="ECO:0000259" key="1">
    <source>
        <dbReference type="PROSITE" id="PS51186"/>
    </source>
</evidence>
<dbReference type="AlphaFoldDB" id="A0A370QE76"/>
<keyword evidence="2" id="KW-0808">Transferase</keyword>
<dbReference type="InterPro" id="IPR016181">
    <property type="entry name" value="Acyl_CoA_acyltransferase"/>
</dbReference>
<dbReference type="CDD" id="cd04301">
    <property type="entry name" value="NAT_SF"/>
    <property type="match status" value="1"/>
</dbReference>
<proteinExistence type="predicted"/>
<evidence type="ECO:0000313" key="2">
    <source>
        <dbReference type="EMBL" id="RDK86675.1"/>
    </source>
</evidence>
<reference evidence="2 3" key="1">
    <citation type="submission" date="2018-07" db="EMBL/GenBank/DDBJ databases">
        <title>Genomic Encyclopedia of Type Strains, Phase IV (KMG-IV): sequencing the most valuable type-strain genomes for metagenomic binning, comparative biology and taxonomic classification.</title>
        <authorList>
            <person name="Goeker M."/>
        </authorList>
    </citation>
    <scope>NUCLEOTIDE SEQUENCE [LARGE SCALE GENOMIC DNA]</scope>
    <source>
        <strain evidence="2 3">DSM 103736</strain>
    </source>
</reference>
<accession>A0A370QE76</accession>
<dbReference type="GO" id="GO:0016747">
    <property type="term" value="F:acyltransferase activity, transferring groups other than amino-acyl groups"/>
    <property type="evidence" value="ECO:0007669"/>
    <property type="project" value="InterPro"/>
</dbReference>
<sequence>MTQHHFTIHITTADDAGDIREVETRAFGFEKEANLVAELLADETARPMLSLLARHDGKAVGHILFTRATFKGRTDAPMMHILAPLAVIPEYQKMGVGGLLIRSGIEHLREMGSKLVYVLGHHDYYPRHGFIPGAGNLGYPAPYPIPEAVKSCWMVQKITPEEVVARGDVQCAQSLMKPEHWRE</sequence>
<gene>
    <name evidence="2" type="ORF">C8D90_11160</name>
</gene>
<evidence type="ECO:0000313" key="3">
    <source>
        <dbReference type="Proteomes" id="UP000254848"/>
    </source>
</evidence>
<dbReference type="PROSITE" id="PS51186">
    <property type="entry name" value="GNAT"/>
    <property type="match status" value="1"/>
</dbReference>
<name>A0A370QE76_9GAMM</name>
<keyword evidence="3" id="KW-1185">Reference proteome</keyword>